<keyword evidence="2" id="KW-1133">Transmembrane helix</keyword>
<evidence type="ECO:0000313" key="4">
    <source>
        <dbReference type="Proteomes" id="UP000593567"/>
    </source>
</evidence>
<name>A0A7J7IZH4_BUGNE</name>
<keyword evidence="2" id="KW-0472">Membrane</keyword>
<protein>
    <submittedName>
        <fullName evidence="3">Uncharacterized protein</fullName>
    </submittedName>
</protein>
<dbReference type="AlphaFoldDB" id="A0A7J7IZH4"/>
<feature type="region of interest" description="Disordered" evidence="1">
    <location>
        <begin position="1"/>
        <end position="80"/>
    </location>
</feature>
<organism evidence="3 4">
    <name type="scientific">Bugula neritina</name>
    <name type="common">Brown bryozoan</name>
    <name type="synonym">Sertularia neritina</name>
    <dbReference type="NCBI Taxonomy" id="10212"/>
    <lineage>
        <taxon>Eukaryota</taxon>
        <taxon>Metazoa</taxon>
        <taxon>Spiralia</taxon>
        <taxon>Lophotrochozoa</taxon>
        <taxon>Bryozoa</taxon>
        <taxon>Gymnolaemata</taxon>
        <taxon>Cheilostomatida</taxon>
        <taxon>Flustrina</taxon>
        <taxon>Buguloidea</taxon>
        <taxon>Bugulidae</taxon>
        <taxon>Bugula</taxon>
    </lineage>
</organism>
<evidence type="ECO:0000256" key="2">
    <source>
        <dbReference type="SAM" id="Phobius"/>
    </source>
</evidence>
<gene>
    <name evidence="3" type="ORF">EB796_022374</name>
</gene>
<sequence>MAEAQPARNLPTRVLNPQPGQPPQISTSTKYVSPSAYYASYTQLPPENAPHTRPPPEYAPHTQPLPEYASCTQQSPENTQQGYSAQLPAYEFITARQEVVQAPQRRCSRRSHRPVVKDTSSTCWMVVGILTAILFTPFFGLGITGAIRACEAADEAKRGNTAEYKKRICRSKAYALSGIGLGLLLIALITVASVAADYIYLGCFEYNKPRDLDGDDYNFGDDLSVGNCTNYCSGRGGW</sequence>
<evidence type="ECO:0000256" key="1">
    <source>
        <dbReference type="SAM" id="MobiDB-lite"/>
    </source>
</evidence>
<comment type="caution">
    <text evidence="3">The sequence shown here is derived from an EMBL/GenBank/DDBJ whole genome shotgun (WGS) entry which is preliminary data.</text>
</comment>
<accession>A0A7J7IZH4</accession>
<reference evidence="3" key="1">
    <citation type="submission" date="2020-06" db="EMBL/GenBank/DDBJ databases">
        <title>Draft genome of Bugula neritina, a colonial animal packing powerful symbionts and potential medicines.</title>
        <authorList>
            <person name="Rayko M."/>
        </authorList>
    </citation>
    <scope>NUCLEOTIDE SEQUENCE [LARGE SCALE GENOMIC DNA]</scope>
    <source>
        <strain evidence="3">Kwan_BN1</strain>
    </source>
</reference>
<evidence type="ECO:0000313" key="3">
    <source>
        <dbReference type="EMBL" id="KAF6019323.1"/>
    </source>
</evidence>
<feature type="transmembrane region" description="Helical" evidence="2">
    <location>
        <begin position="124"/>
        <end position="147"/>
    </location>
</feature>
<proteinExistence type="predicted"/>
<feature type="compositionally biased region" description="Polar residues" evidence="1">
    <location>
        <begin position="23"/>
        <end position="32"/>
    </location>
</feature>
<keyword evidence="4" id="KW-1185">Reference proteome</keyword>
<keyword evidence="2" id="KW-0812">Transmembrane</keyword>
<dbReference type="EMBL" id="VXIV02003239">
    <property type="protein sequence ID" value="KAF6019323.1"/>
    <property type="molecule type" value="Genomic_DNA"/>
</dbReference>
<feature type="compositionally biased region" description="Polar residues" evidence="1">
    <location>
        <begin position="70"/>
        <end position="80"/>
    </location>
</feature>
<feature type="transmembrane region" description="Helical" evidence="2">
    <location>
        <begin position="173"/>
        <end position="201"/>
    </location>
</feature>
<dbReference type="Proteomes" id="UP000593567">
    <property type="component" value="Unassembled WGS sequence"/>
</dbReference>